<organism evidence="1 2">
    <name type="scientific">Laccaria amethystina LaAM-08-1</name>
    <dbReference type="NCBI Taxonomy" id="1095629"/>
    <lineage>
        <taxon>Eukaryota</taxon>
        <taxon>Fungi</taxon>
        <taxon>Dikarya</taxon>
        <taxon>Basidiomycota</taxon>
        <taxon>Agaricomycotina</taxon>
        <taxon>Agaricomycetes</taxon>
        <taxon>Agaricomycetidae</taxon>
        <taxon>Agaricales</taxon>
        <taxon>Agaricineae</taxon>
        <taxon>Hydnangiaceae</taxon>
        <taxon>Laccaria</taxon>
    </lineage>
</organism>
<gene>
    <name evidence="1" type="ORF">K443DRAFT_15756</name>
</gene>
<accession>A0A0C9WWX8</accession>
<keyword evidence="2" id="KW-1185">Reference proteome</keyword>
<proteinExistence type="predicted"/>
<evidence type="ECO:0000313" key="2">
    <source>
        <dbReference type="Proteomes" id="UP000054477"/>
    </source>
</evidence>
<evidence type="ECO:0000313" key="1">
    <source>
        <dbReference type="EMBL" id="KIJ89841.1"/>
    </source>
</evidence>
<reference evidence="1 2" key="1">
    <citation type="submission" date="2014-04" db="EMBL/GenBank/DDBJ databases">
        <authorList>
            <consortium name="DOE Joint Genome Institute"/>
            <person name="Kuo A."/>
            <person name="Kohler A."/>
            <person name="Nagy L.G."/>
            <person name="Floudas D."/>
            <person name="Copeland A."/>
            <person name="Barry K.W."/>
            <person name="Cichocki N."/>
            <person name="Veneault-Fourrey C."/>
            <person name="LaButti K."/>
            <person name="Lindquist E.A."/>
            <person name="Lipzen A."/>
            <person name="Lundell T."/>
            <person name="Morin E."/>
            <person name="Murat C."/>
            <person name="Sun H."/>
            <person name="Tunlid A."/>
            <person name="Henrissat B."/>
            <person name="Grigoriev I.V."/>
            <person name="Hibbett D.S."/>
            <person name="Martin F."/>
            <person name="Nordberg H.P."/>
            <person name="Cantor M.N."/>
            <person name="Hua S.X."/>
        </authorList>
    </citation>
    <scope>NUCLEOTIDE SEQUENCE [LARGE SCALE GENOMIC DNA]</scope>
    <source>
        <strain evidence="1 2">LaAM-08-1</strain>
    </source>
</reference>
<sequence>MPFTPSCSSSSSPIVKPFLVNVVLDAAHGLYWMQLGGVDSSPMYASTLKRPLSFPLPATFQEGAGKEAMISTMRASSMKSLSDRHSMPSVLVNSMNPSIRSAQDRR</sequence>
<dbReference type="EMBL" id="KN839406">
    <property type="protein sequence ID" value="KIJ89841.1"/>
    <property type="molecule type" value="Genomic_DNA"/>
</dbReference>
<dbReference type="Proteomes" id="UP000054477">
    <property type="component" value="Unassembled WGS sequence"/>
</dbReference>
<protein>
    <submittedName>
        <fullName evidence="1">Uncharacterized protein</fullName>
    </submittedName>
</protein>
<dbReference type="AlphaFoldDB" id="A0A0C9WWX8"/>
<dbReference type="HOGENOM" id="CLU_2223704_0_0_1"/>
<reference evidence="2" key="2">
    <citation type="submission" date="2015-01" db="EMBL/GenBank/DDBJ databases">
        <title>Evolutionary Origins and Diversification of the Mycorrhizal Mutualists.</title>
        <authorList>
            <consortium name="DOE Joint Genome Institute"/>
            <consortium name="Mycorrhizal Genomics Consortium"/>
            <person name="Kohler A."/>
            <person name="Kuo A."/>
            <person name="Nagy L.G."/>
            <person name="Floudas D."/>
            <person name="Copeland A."/>
            <person name="Barry K.W."/>
            <person name="Cichocki N."/>
            <person name="Veneault-Fourrey C."/>
            <person name="LaButti K."/>
            <person name="Lindquist E.A."/>
            <person name="Lipzen A."/>
            <person name="Lundell T."/>
            <person name="Morin E."/>
            <person name="Murat C."/>
            <person name="Riley R."/>
            <person name="Ohm R."/>
            <person name="Sun H."/>
            <person name="Tunlid A."/>
            <person name="Henrissat B."/>
            <person name="Grigoriev I.V."/>
            <person name="Hibbett D.S."/>
            <person name="Martin F."/>
        </authorList>
    </citation>
    <scope>NUCLEOTIDE SEQUENCE [LARGE SCALE GENOMIC DNA]</scope>
    <source>
        <strain evidence="2">LaAM-08-1</strain>
    </source>
</reference>
<name>A0A0C9WWX8_9AGAR</name>